<organism evidence="1 2">
    <name type="scientific">Bacillus cereus (strain 03BB102)</name>
    <dbReference type="NCBI Taxonomy" id="572264"/>
    <lineage>
        <taxon>Bacteria</taxon>
        <taxon>Bacillati</taxon>
        <taxon>Bacillota</taxon>
        <taxon>Bacilli</taxon>
        <taxon>Bacillales</taxon>
        <taxon>Bacillaceae</taxon>
        <taxon>Bacillus</taxon>
        <taxon>Bacillus cereus group</taxon>
    </lineage>
</organism>
<dbReference type="InterPro" id="IPR024984">
    <property type="entry name" value="DUF3888"/>
</dbReference>
<dbReference type="KEGG" id="bcx:BCA_1473"/>
<proteinExistence type="predicted"/>
<evidence type="ECO:0000313" key="1">
    <source>
        <dbReference type="EMBL" id="ACO29512.1"/>
    </source>
</evidence>
<accession>A0A158RQF0</accession>
<dbReference type="EMBL" id="CP001407">
    <property type="protein sequence ID" value="ACO29512.1"/>
    <property type="molecule type" value="Genomic_DNA"/>
</dbReference>
<dbReference type="AlphaFoldDB" id="A0A158RQF0"/>
<gene>
    <name evidence="1" type="ordered locus">BCA_1473</name>
</gene>
<name>A0A158RQF0_BACC3</name>
<sequence length="101" mass="11591">MEDALYSVLFPKINKAIEKQYGSLKPYQCPKIISLKKVYSGTYLFQASIEVTKYERVAGKIAPPFEKVTITFNNDEGEWEVTKVLVKRLPNDTKLNCKKTI</sequence>
<protein>
    <recommendedName>
        <fullName evidence="3">DUF3888 domain-containing protein</fullName>
    </recommendedName>
</protein>
<evidence type="ECO:0000313" key="2">
    <source>
        <dbReference type="Proteomes" id="UP000002210"/>
    </source>
</evidence>
<evidence type="ECO:0008006" key="3">
    <source>
        <dbReference type="Google" id="ProtNLM"/>
    </source>
</evidence>
<dbReference type="Proteomes" id="UP000002210">
    <property type="component" value="Chromosome"/>
</dbReference>
<reference evidence="1 2" key="1">
    <citation type="submission" date="2009-02" db="EMBL/GenBank/DDBJ databases">
        <title>Genome sequence of Bacillus cereus 03BB102.</title>
        <authorList>
            <person name="Dodson R.J."/>
            <person name="Jackson P."/>
            <person name="Munk A.C."/>
            <person name="Brettin T."/>
            <person name="Bruce D."/>
            <person name="Detter C."/>
            <person name="Tapia R."/>
            <person name="Han C."/>
            <person name="Sutton G."/>
            <person name="Sims D."/>
        </authorList>
    </citation>
    <scope>NUCLEOTIDE SEQUENCE [LARGE SCALE GENOMIC DNA]</scope>
    <source>
        <strain evidence="1 2">03BB102</strain>
    </source>
</reference>
<dbReference type="Pfam" id="PF13027">
    <property type="entry name" value="DUF3888"/>
    <property type="match status" value="1"/>
</dbReference>